<organism evidence="1 2">
    <name type="scientific">Araneus ventricosus</name>
    <name type="common">Orbweaver spider</name>
    <name type="synonym">Epeira ventricosa</name>
    <dbReference type="NCBI Taxonomy" id="182803"/>
    <lineage>
        <taxon>Eukaryota</taxon>
        <taxon>Metazoa</taxon>
        <taxon>Ecdysozoa</taxon>
        <taxon>Arthropoda</taxon>
        <taxon>Chelicerata</taxon>
        <taxon>Arachnida</taxon>
        <taxon>Araneae</taxon>
        <taxon>Araneomorphae</taxon>
        <taxon>Entelegynae</taxon>
        <taxon>Araneoidea</taxon>
        <taxon>Araneidae</taxon>
        <taxon>Araneus</taxon>
    </lineage>
</organism>
<keyword evidence="2" id="KW-1185">Reference proteome</keyword>
<sequence>MSCCRISKQELASPVDTKMVGGVLPPSGDSTYLLREGSVHGRNWLLGLRRQYSSYCSGCHLFTRVLRQGRVFLVIYSLAMETGFNVDCAKSGSTSFIVSPTNLHADVVRPDPMRILGHSNCVL</sequence>
<evidence type="ECO:0000313" key="2">
    <source>
        <dbReference type="Proteomes" id="UP000499080"/>
    </source>
</evidence>
<dbReference type="EMBL" id="BGPR01017538">
    <property type="protein sequence ID" value="GBN76454.1"/>
    <property type="molecule type" value="Genomic_DNA"/>
</dbReference>
<reference evidence="1 2" key="1">
    <citation type="journal article" date="2019" name="Sci. Rep.">
        <title>Orb-weaving spider Araneus ventricosus genome elucidates the spidroin gene catalogue.</title>
        <authorList>
            <person name="Kono N."/>
            <person name="Nakamura H."/>
            <person name="Ohtoshi R."/>
            <person name="Moran D.A.P."/>
            <person name="Shinohara A."/>
            <person name="Yoshida Y."/>
            <person name="Fujiwara M."/>
            <person name="Mori M."/>
            <person name="Tomita M."/>
            <person name="Arakawa K."/>
        </authorList>
    </citation>
    <scope>NUCLEOTIDE SEQUENCE [LARGE SCALE GENOMIC DNA]</scope>
</reference>
<protein>
    <submittedName>
        <fullName evidence="1">Uncharacterized protein</fullName>
    </submittedName>
</protein>
<accession>A0A4Y2RL05</accession>
<proteinExistence type="predicted"/>
<dbReference type="AlphaFoldDB" id="A0A4Y2RL05"/>
<name>A0A4Y2RL05_ARAVE</name>
<comment type="caution">
    <text evidence="1">The sequence shown here is derived from an EMBL/GenBank/DDBJ whole genome shotgun (WGS) entry which is preliminary data.</text>
</comment>
<evidence type="ECO:0000313" key="1">
    <source>
        <dbReference type="EMBL" id="GBN76454.1"/>
    </source>
</evidence>
<dbReference type="Proteomes" id="UP000499080">
    <property type="component" value="Unassembled WGS sequence"/>
</dbReference>
<gene>
    <name evidence="1" type="ORF">AVEN_174443_1</name>
</gene>